<evidence type="ECO:0008006" key="6">
    <source>
        <dbReference type="Google" id="ProtNLM"/>
    </source>
</evidence>
<dbReference type="GO" id="GO:0005634">
    <property type="term" value="C:nucleus"/>
    <property type="evidence" value="ECO:0007669"/>
    <property type="project" value="InterPro"/>
</dbReference>
<dbReference type="InterPro" id="IPR007728">
    <property type="entry name" value="Pre-SET_dom"/>
</dbReference>
<dbReference type="PROSITE" id="PS50867">
    <property type="entry name" value="PRE_SET"/>
    <property type="match status" value="1"/>
</dbReference>
<comment type="subcellular location">
    <subcellularLocation>
        <location evidence="1">Chromosome</location>
    </subcellularLocation>
</comment>
<dbReference type="PANTHER" id="PTHR45660:SF89">
    <property type="entry name" value="HISTONE-LYSINE N-METHYLTRANSFERASE SUVR3"/>
    <property type="match status" value="1"/>
</dbReference>
<dbReference type="Pfam" id="PF05033">
    <property type="entry name" value="Pre-SET"/>
    <property type="match status" value="1"/>
</dbReference>
<dbReference type="InterPro" id="IPR051357">
    <property type="entry name" value="H3K9_HMTase_SUVAR3-9"/>
</dbReference>
<dbReference type="InterPro" id="IPR001214">
    <property type="entry name" value="SET_dom"/>
</dbReference>
<dbReference type="AlphaFoldDB" id="D5AA49"/>
<name>D5AA49_PICSI</name>
<dbReference type="SUPFAM" id="SSF82199">
    <property type="entry name" value="SET domain"/>
    <property type="match status" value="1"/>
</dbReference>
<dbReference type="SMART" id="SM00317">
    <property type="entry name" value="SET"/>
    <property type="match status" value="1"/>
</dbReference>
<reference evidence="5" key="1">
    <citation type="submission" date="2010-04" db="EMBL/GenBank/DDBJ databases">
        <authorList>
            <person name="Reid K.E."/>
            <person name="Liao N."/>
            <person name="Chan S."/>
            <person name="Docking R."/>
            <person name="Taylor G."/>
            <person name="Moore R."/>
            <person name="Mayo M."/>
            <person name="Munro S."/>
            <person name="King J."/>
            <person name="Yanchuk A."/>
            <person name="Holt R."/>
            <person name="Jones S."/>
            <person name="Marra M."/>
            <person name="Ritland C.E."/>
            <person name="Ritland K."/>
            <person name="Bohlmann J."/>
        </authorList>
    </citation>
    <scope>NUCLEOTIDE SEQUENCE</scope>
    <source>
        <tissue evidence="5">Bud</tissue>
    </source>
</reference>
<dbReference type="GO" id="GO:0042054">
    <property type="term" value="F:histone methyltransferase activity"/>
    <property type="evidence" value="ECO:0007669"/>
    <property type="project" value="InterPro"/>
</dbReference>
<proteinExistence type="evidence at transcript level"/>
<evidence type="ECO:0000256" key="1">
    <source>
        <dbReference type="ARBA" id="ARBA00004286"/>
    </source>
</evidence>
<evidence type="ECO:0000259" key="3">
    <source>
        <dbReference type="PROSITE" id="PS50280"/>
    </source>
</evidence>
<dbReference type="GO" id="GO:0008270">
    <property type="term" value="F:zinc ion binding"/>
    <property type="evidence" value="ECO:0007669"/>
    <property type="project" value="InterPro"/>
</dbReference>
<sequence>MRVREFEIGMGRPGTSMAAASISRIYRLSLQGSQITYKKITALRIADAARGLEKYPVLVLNSVDDTLYPYFLYTPTSIPAVSSPKQQWGHCPTQNALEAGPLAVDAGFFGSAGCTCIDCSQSPAAGLGNHGEENDLVRSIVIEEFGGEEGCPCNKFRVYTEDGRISFTDGNCDTQFEGLNGGPPLVMECGPACRCGSSCRNRVSQRGLAVRVAVVRHPRKGWSLHSLEPITRGAFVCEYAGELLTTVEARERQRHYDDAIVNKHNSCSALLVIREHLPSGSILARLFFFASRDICEGEELTFCYGIVRKNSKMSPCFCNTPVCCGMLPSEAT</sequence>
<evidence type="ECO:0000256" key="2">
    <source>
        <dbReference type="ARBA" id="ARBA00022454"/>
    </source>
</evidence>
<dbReference type="Gene3D" id="2.170.270.10">
    <property type="entry name" value="SET domain"/>
    <property type="match status" value="1"/>
</dbReference>
<dbReference type="PROSITE" id="PS50280">
    <property type="entry name" value="SET"/>
    <property type="match status" value="1"/>
</dbReference>
<protein>
    <recommendedName>
        <fullName evidence="6">SET domain-containing protein</fullName>
    </recommendedName>
</protein>
<dbReference type="InterPro" id="IPR046341">
    <property type="entry name" value="SET_dom_sf"/>
</dbReference>
<dbReference type="GO" id="GO:0003690">
    <property type="term" value="F:double-stranded DNA binding"/>
    <property type="evidence" value="ECO:0007669"/>
    <property type="project" value="TreeGrafter"/>
</dbReference>
<feature type="domain" description="SET" evidence="3">
    <location>
        <begin position="210"/>
        <end position="305"/>
    </location>
</feature>
<dbReference type="PANTHER" id="PTHR45660">
    <property type="entry name" value="HISTONE-LYSINE N-METHYLTRANSFERASE SETMAR"/>
    <property type="match status" value="1"/>
</dbReference>
<feature type="domain" description="Pre-SET" evidence="4">
    <location>
        <begin position="112"/>
        <end position="207"/>
    </location>
</feature>
<accession>D5AA49</accession>
<dbReference type="GO" id="GO:0005694">
    <property type="term" value="C:chromosome"/>
    <property type="evidence" value="ECO:0007669"/>
    <property type="project" value="UniProtKB-SubCell"/>
</dbReference>
<dbReference type="EMBL" id="BT123077">
    <property type="protein sequence ID" value="ADE76418.1"/>
    <property type="molecule type" value="mRNA"/>
</dbReference>
<evidence type="ECO:0000259" key="4">
    <source>
        <dbReference type="PROSITE" id="PS50867"/>
    </source>
</evidence>
<evidence type="ECO:0000313" key="5">
    <source>
        <dbReference type="EMBL" id="ADE76418.1"/>
    </source>
</evidence>
<dbReference type="Pfam" id="PF00856">
    <property type="entry name" value="SET"/>
    <property type="match status" value="1"/>
</dbReference>
<organism evidence="5">
    <name type="scientific">Picea sitchensis</name>
    <name type="common">Sitka spruce</name>
    <name type="synonym">Pinus sitchensis</name>
    <dbReference type="NCBI Taxonomy" id="3332"/>
    <lineage>
        <taxon>Eukaryota</taxon>
        <taxon>Viridiplantae</taxon>
        <taxon>Streptophyta</taxon>
        <taxon>Embryophyta</taxon>
        <taxon>Tracheophyta</taxon>
        <taxon>Spermatophyta</taxon>
        <taxon>Pinopsida</taxon>
        <taxon>Pinidae</taxon>
        <taxon>Conifers I</taxon>
        <taxon>Pinales</taxon>
        <taxon>Pinaceae</taxon>
        <taxon>Picea</taxon>
    </lineage>
</organism>
<keyword evidence="2" id="KW-0158">Chromosome</keyword>